<dbReference type="Gene3D" id="3.40.710.10">
    <property type="entry name" value="DD-peptidase/beta-lactamase superfamily"/>
    <property type="match status" value="1"/>
</dbReference>
<keyword evidence="5" id="KW-1185">Reference proteome</keyword>
<dbReference type="Pfam" id="PF00144">
    <property type="entry name" value="Beta-lactamase"/>
    <property type="match status" value="1"/>
</dbReference>
<keyword evidence="4" id="KW-0378">Hydrolase</keyword>
<protein>
    <submittedName>
        <fullName evidence="4">Serine hydrolase domain-containing protein</fullName>
        <ecNumber evidence="4">3.1.1.103</ecNumber>
    </submittedName>
</protein>
<proteinExistence type="predicted"/>
<sequence>MKKFSKLLALLLATQLTLVCGDRNKPVNAAINTLEKSDSNYSINVNGTIKEKANTLVEKYGVTSVQYTIMDDGNIISSGSSGVYSKNSNRSIASDTMYGIGSTSKTFTAAAIMKLVDMKKVDLDKPIVNYIPEFVMKDERYKKITTRMLLNHSSGIMGSAYSRTILWDDNDTIAHDKLLEQLKTQRLKAEPGKFSVYCNDGFTLAEILVEKVSGQSFTDFIHDNITIPLKMDNTKTTQDGFNRDKLAKTYSTIAPTVDTPPDSTNIIGAGGIYSTTQDLCKFGNIFTKNGTLLSANSVNQMISGEYKNGLWLDNIDNTENIFNYGLGFDGTDIFPFSQYGIKAIAKGGDTLLYHNATVILPEYNMVVAVSSTGGSSLYNEVLACNMLLDALKEKGIIQEIKSDKSFDKPTKTLIDDDIKKYEGTYGASGQIINVKMNENGTMTVSNTSLLAKAQNTEYIYNGNGVFLKQDGSEKITFESKDGKIYLRSDSYIKLPGVGETAVAQYMGQKLEENKLTVEVSKAWEDRNNNKYFNLTDKYNSEIFSALPAFITVNFNNGYQMSNKIIDANNSISVIEVPVMAGRDTFDCNFFKENNIEYMKAAENILISQDGLKEIIKGNSSCTIKDDGYNIWYKVNDNLEGKKLTVELPENSGFLVYTKDGVCTNQSALTKNNTATLSGGGYIMFGGEKGSKIDITIE</sequence>
<dbReference type="Proteomes" id="UP001256646">
    <property type="component" value="Unassembled WGS sequence"/>
</dbReference>
<dbReference type="InterPro" id="IPR050491">
    <property type="entry name" value="AmpC-like"/>
</dbReference>
<dbReference type="RefSeq" id="WP_309555975.1">
    <property type="nucleotide sequence ID" value="NZ_JAVJAN010000005.1"/>
</dbReference>
<organism evidence="4 5">
    <name type="scientific">Clostridium aquiflavi</name>
    <dbReference type="NCBI Taxonomy" id="3073603"/>
    <lineage>
        <taxon>Bacteria</taxon>
        <taxon>Bacillati</taxon>
        <taxon>Bacillota</taxon>
        <taxon>Clostridia</taxon>
        <taxon>Eubacteriales</taxon>
        <taxon>Clostridiaceae</taxon>
        <taxon>Clostridium</taxon>
    </lineage>
</organism>
<evidence type="ECO:0000313" key="4">
    <source>
        <dbReference type="EMBL" id="MDR5586341.1"/>
    </source>
</evidence>
<dbReference type="InterPro" id="IPR012338">
    <property type="entry name" value="Beta-lactam/transpept-like"/>
</dbReference>
<name>A0ABU1ED91_9CLOT</name>
<dbReference type="PANTHER" id="PTHR46825">
    <property type="entry name" value="D-ALANYL-D-ALANINE-CARBOXYPEPTIDASE/ENDOPEPTIDASE AMPH"/>
    <property type="match status" value="1"/>
</dbReference>
<comment type="subcellular location">
    <subcellularLocation>
        <location evidence="1">Membrane</location>
    </subcellularLocation>
</comment>
<comment type="caution">
    <text evidence="4">The sequence shown here is derived from an EMBL/GenBank/DDBJ whole genome shotgun (WGS) entry which is preliminary data.</text>
</comment>
<keyword evidence="2" id="KW-0472">Membrane</keyword>
<feature type="domain" description="Beta-lactamase-related" evidence="3">
    <location>
        <begin position="54"/>
        <end position="375"/>
    </location>
</feature>
<accession>A0ABU1ED91</accession>
<dbReference type="PANTHER" id="PTHR46825:SF11">
    <property type="entry name" value="PENICILLIN-BINDING PROTEIN 4"/>
    <property type="match status" value="1"/>
</dbReference>
<dbReference type="InterPro" id="IPR001466">
    <property type="entry name" value="Beta-lactam-related"/>
</dbReference>
<evidence type="ECO:0000259" key="3">
    <source>
        <dbReference type="Pfam" id="PF00144"/>
    </source>
</evidence>
<dbReference type="SUPFAM" id="SSF56601">
    <property type="entry name" value="beta-lactamase/transpeptidase-like"/>
    <property type="match status" value="1"/>
</dbReference>
<dbReference type="EMBL" id="JAVJAN010000005">
    <property type="protein sequence ID" value="MDR5586341.1"/>
    <property type="molecule type" value="Genomic_DNA"/>
</dbReference>
<dbReference type="EC" id="3.1.1.103" evidence="4"/>
<evidence type="ECO:0000256" key="2">
    <source>
        <dbReference type="ARBA" id="ARBA00023136"/>
    </source>
</evidence>
<reference evidence="4 5" key="1">
    <citation type="submission" date="2023-09" db="EMBL/GenBank/DDBJ databases">
        <authorList>
            <person name="Zhai L."/>
        </authorList>
    </citation>
    <scope>NUCLEOTIDE SEQUENCE [LARGE SCALE GENOMIC DNA]</scope>
    <source>
        <strain evidence="4 5">5 N-1</strain>
    </source>
</reference>
<evidence type="ECO:0000313" key="5">
    <source>
        <dbReference type="Proteomes" id="UP001256646"/>
    </source>
</evidence>
<evidence type="ECO:0000256" key="1">
    <source>
        <dbReference type="ARBA" id="ARBA00004370"/>
    </source>
</evidence>
<gene>
    <name evidence="4" type="ORF">RGC78_02550</name>
</gene>
<dbReference type="GO" id="GO:0016787">
    <property type="term" value="F:hydrolase activity"/>
    <property type="evidence" value="ECO:0007669"/>
    <property type="project" value="UniProtKB-KW"/>
</dbReference>